<dbReference type="PANTHER" id="PTHR32322:SF18">
    <property type="entry name" value="S-ADENOSYLMETHIONINE_S-ADENOSYLHOMOCYSTEINE TRANSPORTER"/>
    <property type="match status" value="1"/>
</dbReference>
<dbReference type="EMBL" id="AJ248285">
    <property type="protein sequence ID" value="CAB49591.1"/>
    <property type="molecule type" value="Genomic_DNA"/>
</dbReference>
<keyword evidence="2" id="KW-1003">Cell membrane</keyword>
<keyword evidence="10" id="KW-1185">Reference proteome</keyword>
<dbReference type="STRING" id="272844.PAB0461"/>
<organism evidence="8 10">
    <name type="scientific">Pyrococcus abyssi (strain GE5 / Orsay)</name>
    <dbReference type="NCBI Taxonomy" id="272844"/>
    <lineage>
        <taxon>Archaea</taxon>
        <taxon>Methanobacteriati</taxon>
        <taxon>Methanobacteriota</taxon>
        <taxon>Thermococci</taxon>
        <taxon>Thermococcales</taxon>
        <taxon>Thermococcaceae</taxon>
        <taxon>Pyrococcus</taxon>
    </lineage>
</organism>
<feature type="transmembrane region" description="Helical" evidence="6">
    <location>
        <begin position="67"/>
        <end position="85"/>
    </location>
</feature>
<feature type="transmembrane region" description="Helical" evidence="6">
    <location>
        <begin position="179"/>
        <end position="195"/>
    </location>
</feature>
<gene>
    <name evidence="8" type="ordered locus">PAB0461</name>
</gene>
<reference evidence="8 10" key="4">
    <citation type="journal article" date="2003" name="Mol. Microbiol.">
        <title>An integrated analysis of the genome of the hyperthermophilic archaeon Pyrococcus abyssi.</title>
        <authorList>
            <person name="Cohen G."/>
            <person name="Barbe V."/>
            <person name="Flament D."/>
            <person name="Galperin M."/>
            <person name="Heilig R."/>
            <person name="Ripp R."/>
            <person name="Lecompte O."/>
            <person name="Prieur D."/>
            <person name="Poch O."/>
            <person name="Quellerou J."/>
            <person name="Thierry J.C."/>
            <person name="Van der Oost J."/>
            <person name="Weissenbach J."/>
            <person name="Zivanovic Y."/>
            <person name="Forterre P."/>
        </authorList>
    </citation>
    <scope>NUCLEOTIDE SEQUENCE [LARGE SCALE GENOMIC DNA]</scope>
    <source>
        <strain evidence="10">GE5 / Orsay</strain>
        <strain evidence="8">Orsay</strain>
    </source>
</reference>
<reference evidence="8" key="3">
    <citation type="journal article" date="2001" name="Genome Res.">
        <title>Genome evolution at the genus level: comparison of three complete genomes of hyperthermophilic archaea.</title>
        <authorList>
            <person name="Lecompte O."/>
            <person name="Ripp R."/>
            <person name="Puzos-Barbe V."/>
            <person name="Duprat S."/>
            <person name="Heilig R."/>
            <person name="Dietrich J."/>
            <person name="Thierry J.C."/>
            <person name="Poch O."/>
        </authorList>
    </citation>
    <scope>NUCLEOTIDE SEQUENCE</scope>
    <source>
        <strain evidence="8">Orsay</strain>
    </source>
</reference>
<evidence type="ECO:0000256" key="2">
    <source>
        <dbReference type="ARBA" id="ARBA00022475"/>
    </source>
</evidence>
<dbReference type="SUPFAM" id="SSF103481">
    <property type="entry name" value="Multidrug resistance efflux transporter EmrE"/>
    <property type="match status" value="2"/>
</dbReference>
<dbReference type="HOGENOM" id="CLU_064680_1_0_2"/>
<dbReference type="PANTHER" id="PTHR32322">
    <property type="entry name" value="INNER MEMBRANE TRANSPORTER"/>
    <property type="match status" value="1"/>
</dbReference>
<evidence type="ECO:0000256" key="4">
    <source>
        <dbReference type="ARBA" id="ARBA00022989"/>
    </source>
</evidence>
<dbReference type="EMBL" id="HE613800">
    <property type="protein sequence ID" value="CCE70063.1"/>
    <property type="molecule type" value="Genomic_DNA"/>
</dbReference>
<keyword evidence="4 6" id="KW-1133">Transmembrane helix</keyword>
<dbReference type="InterPro" id="IPR000620">
    <property type="entry name" value="EamA_dom"/>
</dbReference>
<evidence type="ECO:0000256" key="5">
    <source>
        <dbReference type="ARBA" id="ARBA00023136"/>
    </source>
</evidence>
<feature type="domain" description="EamA" evidence="7">
    <location>
        <begin position="4"/>
        <end position="135"/>
    </location>
</feature>
<feature type="transmembrane region" description="Helical" evidence="6">
    <location>
        <begin position="234"/>
        <end position="251"/>
    </location>
</feature>
<feature type="transmembrane region" description="Helical" evidence="6">
    <location>
        <begin position="149"/>
        <end position="167"/>
    </location>
</feature>
<evidence type="ECO:0000313" key="8">
    <source>
        <dbReference type="EMBL" id="CAB49591.1"/>
    </source>
</evidence>
<dbReference type="AlphaFoldDB" id="Q9V0W2"/>
<proteinExistence type="predicted"/>
<evidence type="ECO:0000256" key="1">
    <source>
        <dbReference type="ARBA" id="ARBA00004651"/>
    </source>
</evidence>
<dbReference type="KEGG" id="pab:PAB0461"/>
<dbReference type="PATRIC" id="fig|272844.11.peg.708"/>
<evidence type="ECO:0000313" key="10">
    <source>
        <dbReference type="Proteomes" id="UP000000810"/>
    </source>
</evidence>
<dbReference type="OrthoDB" id="26019at2157"/>
<dbReference type="PIR" id="F75109">
    <property type="entry name" value="F75109"/>
</dbReference>
<feature type="transmembrane region" description="Helical" evidence="6">
    <location>
        <begin position="97"/>
        <end position="113"/>
    </location>
</feature>
<feature type="transmembrane region" description="Helical" evidence="6">
    <location>
        <begin position="201"/>
        <end position="222"/>
    </location>
</feature>
<dbReference type="InterPro" id="IPR037185">
    <property type="entry name" value="EmrE-like"/>
</dbReference>
<comment type="subcellular location">
    <subcellularLocation>
        <location evidence="1">Cell membrane</location>
        <topology evidence="1">Multi-pass membrane protein</topology>
    </subcellularLocation>
</comment>
<dbReference type="Proteomes" id="UP000009139">
    <property type="component" value="Chromosome"/>
</dbReference>
<dbReference type="Pfam" id="PF00892">
    <property type="entry name" value="EamA"/>
    <property type="match status" value="2"/>
</dbReference>
<dbReference type="GO" id="GO:0005886">
    <property type="term" value="C:plasma membrane"/>
    <property type="evidence" value="ECO:0007669"/>
    <property type="project" value="UniProtKB-SubCell"/>
</dbReference>
<evidence type="ECO:0000256" key="6">
    <source>
        <dbReference type="SAM" id="Phobius"/>
    </source>
</evidence>
<accession>Q9V0W2</accession>
<dbReference type="eggNOG" id="arCOG00271">
    <property type="taxonomic scope" value="Archaea"/>
</dbReference>
<feature type="transmembrane region" description="Helical" evidence="6">
    <location>
        <begin position="257"/>
        <end position="275"/>
    </location>
</feature>
<dbReference type="InterPro" id="IPR050638">
    <property type="entry name" value="AA-Vitamin_Transporters"/>
</dbReference>
<reference evidence="8" key="2">
    <citation type="journal article" date="2000" name="J. Mol. Biol.">
        <title>Archaeal homologs of eukaryotic methylation guide small nucleolar RNAs: lessons from the Pyrococcus genomes.</title>
        <authorList>
            <person name="Gaspin C."/>
            <person name="Cavaille J."/>
            <person name="Erauso G."/>
        </authorList>
    </citation>
    <scope>NUCLEOTIDE SEQUENCE</scope>
    <source>
        <strain evidence="8">Orsay</strain>
    </source>
</reference>
<feature type="transmembrane region" description="Helical" evidence="6">
    <location>
        <begin position="120"/>
        <end position="137"/>
    </location>
</feature>
<reference evidence="8" key="1">
    <citation type="submission" date="1999-07" db="EMBL/GenBank/DDBJ databases">
        <authorList>
            <person name="Genoscope"/>
        </authorList>
    </citation>
    <scope>NUCLEOTIDE SEQUENCE</scope>
    <source>
        <strain evidence="8">Orsay</strain>
    </source>
</reference>
<evidence type="ECO:0000259" key="7">
    <source>
        <dbReference type="Pfam" id="PF00892"/>
    </source>
</evidence>
<name>Q9V0W2_PYRAB</name>
<feature type="domain" description="EamA" evidence="7">
    <location>
        <begin position="150"/>
        <end position="274"/>
    </location>
</feature>
<evidence type="ECO:0000256" key="3">
    <source>
        <dbReference type="ARBA" id="ARBA00022692"/>
    </source>
</evidence>
<evidence type="ECO:0000313" key="11">
    <source>
        <dbReference type="Proteomes" id="UP000009139"/>
    </source>
</evidence>
<evidence type="ECO:0000313" key="9">
    <source>
        <dbReference type="EMBL" id="CCE70063.1"/>
    </source>
</evidence>
<feature type="transmembrane region" description="Helical" evidence="6">
    <location>
        <begin position="30"/>
        <end position="51"/>
    </location>
</feature>
<keyword evidence="3 6" id="KW-0812">Transmembrane</keyword>
<dbReference type="Proteomes" id="UP000000810">
    <property type="component" value="Chromosome"/>
</dbReference>
<sequence>MRLNIYAILSILLWSTVASAFKLTLSRLDPISLLFYSSLTSSLIFLVANLVRGNPDWKSISKNRESAILGFVNPLFYYLVLFTAYSRLPAQEAQALNYTWPILLVVLSSYFLGQRLTLKEIGGVIVGFIGILIVGTRGNLSSLRFSDPVGDGLAISSALLFAVYWVMNVNDKRPPEVKMFWNFAFGTLYLLPNIPRIKFDLLGLLGAIYIGLFEMGVTYLLWLKALETDKAGKVASMVYLTPVLSLFFISTVVGEKIMLSTLVGLSLILLGIFISQKR</sequence>
<reference evidence="9 11" key="5">
    <citation type="journal article" date="2012" name="Curr. Microbiol.">
        <title>Re-annotation of two hyperthermophilic archaea Pyrococcus abyssi GE5 and Pyrococcus furiosus DSM 3638.</title>
        <authorList>
            <person name="Gao J."/>
            <person name="Wang J."/>
        </authorList>
    </citation>
    <scope>GENOME REANNOTATION</scope>
    <source>
        <strain evidence="9">GE5</strain>
        <strain evidence="11">GE5 / Orsay</strain>
    </source>
</reference>
<keyword evidence="5 6" id="KW-0472">Membrane</keyword>
<protein>
    <submittedName>
        <fullName evidence="9">DMT family permease</fullName>
    </submittedName>
    <submittedName>
        <fullName evidence="8">Predicted permease</fullName>
    </submittedName>
</protein>
<dbReference type="RefSeq" id="WP_010867793.1">
    <property type="nucleotide sequence ID" value="NC_000868.1"/>
</dbReference>